<evidence type="ECO:0000313" key="1">
    <source>
        <dbReference type="EMBL" id="KYQ99695.1"/>
    </source>
</evidence>
<name>A0A152A0E1_TIELA</name>
<protein>
    <submittedName>
        <fullName evidence="1">Uncharacterized protein</fullName>
    </submittedName>
</protein>
<accession>A0A152A0E1</accession>
<dbReference type="InterPro" id="IPR032675">
    <property type="entry name" value="LRR_dom_sf"/>
</dbReference>
<organism evidence="1 2">
    <name type="scientific">Tieghemostelium lacteum</name>
    <name type="common">Slime mold</name>
    <name type="synonym">Dictyostelium lacteum</name>
    <dbReference type="NCBI Taxonomy" id="361077"/>
    <lineage>
        <taxon>Eukaryota</taxon>
        <taxon>Amoebozoa</taxon>
        <taxon>Evosea</taxon>
        <taxon>Eumycetozoa</taxon>
        <taxon>Dictyostelia</taxon>
        <taxon>Dictyosteliales</taxon>
        <taxon>Raperosteliaceae</taxon>
        <taxon>Tieghemostelium</taxon>
    </lineage>
</organism>
<evidence type="ECO:0000313" key="2">
    <source>
        <dbReference type="Proteomes" id="UP000076078"/>
    </source>
</evidence>
<dbReference type="AlphaFoldDB" id="A0A152A0E1"/>
<dbReference type="Proteomes" id="UP000076078">
    <property type="component" value="Unassembled WGS sequence"/>
</dbReference>
<dbReference type="EMBL" id="LODT01000020">
    <property type="protein sequence ID" value="KYQ99695.1"/>
    <property type="molecule type" value="Genomic_DNA"/>
</dbReference>
<sequence length="553" mass="64189">MFPNYIIYNILQYCLQSFIAVSSIDIYRLFIGKFSVVCKGWFSLVTKLRYDEVSLYNNEKAYRGSESLDIIEINDVQYLKYLLKRGIQFKMISELRLIDHQDTQSIINYWNGYTDENSCPKINMYLDELSTDTIFIQLQEQKITHKTILKTIEEMSVIQHRFFNKPKHSKKLLCLNINSPSENSEISYSELHDIIRKYEITELFFTPSLLISPNNISNHMDLVISETLETFDISGDMEPSEIEKLLKYNPVLKHLYLSLTGAQTEPIISEALIEHKNLVSVNLYGSLGETYQSVANLLNRNKTLTFLSIRPTGTVPTNMNCSILNNNLEELQVAGESPQEYTLQDVLNQWICKSGIQRIQYDHIFSLSNFHYENLKSLETGITKENFSNIIQALQKLKKLDRLELKVEDIEESDTKILVASFPESLIELSFSSTNERDQLYLLNKLPLNIHSLYIIFTDNHLYENEIDAICQNTSIQELNLNVKLGLPCSEIFFKILNQNKSLISFCFSCVERKIHLMDGFEDNIKSYIRNTPNPILPTNLYCNGMTFCKYYI</sequence>
<dbReference type="InParanoid" id="A0A152A0E1"/>
<reference evidence="1 2" key="1">
    <citation type="submission" date="2015-12" db="EMBL/GenBank/DDBJ databases">
        <title>Dictyostelia acquired genes for synthesis and detection of signals that induce cell-type specialization by lateral gene transfer from prokaryotes.</title>
        <authorList>
            <person name="Gloeckner G."/>
            <person name="Schaap P."/>
        </authorList>
    </citation>
    <scope>NUCLEOTIDE SEQUENCE [LARGE SCALE GENOMIC DNA]</scope>
    <source>
        <strain evidence="1 2">TK</strain>
    </source>
</reference>
<proteinExistence type="predicted"/>
<dbReference type="Gene3D" id="3.80.10.10">
    <property type="entry name" value="Ribonuclease Inhibitor"/>
    <property type="match status" value="1"/>
</dbReference>
<keyword evidence="2" id="KW-1185">Reference proteome</keyword>
<gene>
    <name evidence="1" type="ORF">DLAC_03635</name>
</gene>
<dbReference type="SUPFAM" id="SSF52047">
    <property type="entry name" value="RNI-like"/>
    <property type="match status" value="2"/>
</dbReference>
<comment type="caution">
    <text evidence="1">The sequence shown here is derived from an EMBL/GenBank/DDBJ whole genome shotgun (WGS) entry which is preliminary data.</text>
</comment>